<name>A0A0C3C4G0_HEBCY</name>
<reference evidence="7" key="2">
    <citation type="submission" date="2015-01" db="EMBL/GenBank/DDBJ databases">
        <title>Evolutionary Origins and Diversification of the Mycorrhizal Mutualists.</title>
        <authorList>
            <consortium name="DOE Joint Genome Institute"/>
            <consortium name="Mycorrhizal Genomics Consortium"/>
            <person name="Kohler A."/>
            <person name="Kuo A."/>
            <person name="Nagy L.G."/>
            <person name="Floudas D."/>
            <person name="Copeland A."/>
            <person name="Barry K.W."/>
            <person name="Cichocki N."/>
            <person name="Veneault-Fourrey C."/>
            <person name="LaButti K."/>
            <person name="Lindquist E.A."/>
            <person name="Lipzen A."/>
            <person name="Lundell T."/>
            <person name="Morin E."/>
            <person name="Murat C."/>
            <person name="Riley R."/>
            <person name="Ohm R."/>
            <person name="Sun H."/>
            <person name="Tunlid A."/>
            <person name="Henrissat B."/>
            <person name="Grigoriev I.V."/>
            <person name="Hibbett D.S."/>
            <person name="Martin F."/>
        </authorList>
    </citation>
    <scope>NUCLEOTIDE SEQUENCE [LARGE SCALE GENOMIC DNA]</scope>
    <source>
        <strain evidence="7">h7</strain>
    </source>
</reference>
<dbReference type="InterPro" id="IPR028143">
    <property type="entry name" value="Get2/sif1"/>
</dbReference>
<feature type="region of interest" description="Disordered" evidence="4">
    <location>
        <begin position="1"/>
        <end position="102"/>
    </location>
</feature>
<evidence type="ECO:0000256" key="2">
    <source>
        <dbReference type="ARBA" id="ARBA00022989"/>
    </source>
</evidence>
<evidence type="ECO:0000256" key="1">
    <source>
        <dbReference type="ARBA" id="ARBA00022692"/>
    </source>
</evidence>
<keyword evidence="1 5" id="KW-0812">Transmembrane</keyword>
<dbReference type="Proteomes" id="UP000053424">
    <property type="component" value="Unassembled WGS sequence"/>
</dbReference>
<reference evidence="6 7" key="1">
    <citation type="submission" date="2014-04" db="EMBL/GenBank/DDBJ databases">
        <authorList>
            <consortium name="DOE Joint Genome Institute"/>
            <person name="Kuo A."/>
            <person name="Gay G."/>
            <person name="Dore J."/>
            <person name="Kohler A."/>
            <person name="Nagy L.G."/>
            <person name="Floudas D."/>
            <person name="Copeland A."/>
            <person name="Barry K.W."/>
            <person name="Cichocki N."/>
            <person name="Veneault-Fourrey C."/>
            <person name="LaButti K."/>
            <person name="Lindquist E.A."/>
            <person name="Lipzen A."/>
            <person name="Lundell T."/>
            <person name="Morin E."/>
            <person name="Murat C."/>
            <person name="Sun H."/>
            <person name="Tunlid A."/>
            <person name="Henrissat B."/>
            <person name="Grigoriev I.V."/>
            <person name="Hibbett D.S."/>
            <person name="Martin F."/>
            <person name="Nordberg H.P."/>
            <person name="Cantor M.N."/>
            <person name="Hua S.X."/>
        </authorList>
    </citation>
    <scope>NUCLEOTIDE SEQUENCE [LARGE SCALE GENOMIC DNA]</scope>
    <source>
        <strain evidence="7">h7</strain>
    </source>
</reference>
<protein>
    <submittedName>
        <fullName evidence="6">Uncharacterized protein</fullName>
    </submittedName>
</protein>
<gene>
    <name evidence="6" type="ORF">M413DRAFT_12419</name>
</gene>
<dbReference type="HOGENOM" id="CLU_060585_0_0_1"/>
<evidence type="ECO:0000256" key="5">
    <source>
        <dbReference type="SAM" id="Phobius"/>
    </source>
</evidence>
<feature type="compositionally biased region" description="Polar residues" evidence="4">
    <location>
        <begin position="47"/>
        <end position="64"/>
    </location>
</feature>
<dbReference type="GO" id="GO:0006890">
    <property type="term" value="P:retrograde vesicle-mediated transport, Golgi to endoplasmic reticulum"/>
    <property type="evidence" value="ECO:0007669"/>
    <property type="project" value="TreeGrafter"/>
</dbReference>
<dbReference type="OrthoDB" id="5393181at2759"/>
<dbReference type="STRING" id="686832.A0A0C3C4G0"/>
<dbReference type="AlphaFoldDB" id="A0A0C3C4G0"/>
<feature type="compositionally biased region" description="Basic and acidic residues" evidence="4">
    <location>
        <begin position="30"/>
        <end position="42"/>
    </location>
</feature>
<dbReference type="PANTHER" id="PTHR28263">
    <property type="entry name" value="GOLGI TO ER TRAFFIC PROTEIN 2"/>
    <property type="match status" value="1"/>
</dbReference>
<evidence type="ECO:0000313" key="6">
    <source>
        <dbReference type="EMBL" id="KIM39124.1"/>
    </source>
</evidence>
<organism evidence="6 7">
    <name type="scientific">Hebeloma cylindrosporum</name>
    <dbReference type="NCBI Taxonomy" id="76867"/>
    <lineage>
        <taxon>Eukaryota</taxon>
        <taxon>Fungi</taxon>
        <taxon>Dikarya</taxon>
        <taxon>Basidiomycota</taxon>
        <taxon>Agaricomycotina</taxon>
        <taxon>Agaricomycetes</taxon>
        <taxon>Agaricomycetidae</taxon>
        <taxon>Agaricales</taxon>
        <taxon>Agaricineae</taxon>
        <taxon>Hymenogastraceae</taxon>
        <taxon>Hebeloma</taxon>
    </lineage>
</organism>
<accession>A0A0C3C4G0</accession>
<evidence type="ECO:0000256" key="4">
    <source>
        <dbReference type="SAM" id="MobiDB-lite"/>
    </source>
</evidence>
<evidence type="ECO:0000313" key="7">
    <source>
        <dbReference type="Proteomes" id="UP000053424"/>
    </source>
</evidence>
<feature type="transmembrane region" description="Helical" evidence="5">
    <location>
        <begin position="192"/>
        <end position="212"/>
    </location>
</feature>
<keyword evidence="3 5" id="KW-0472">Membrane</keyword>
<dbReference type="PANTHER" id="PTHR28263:SF1">
    <property type="entry name" value="GOLGI TO ER TRAFFIC PROTEIN 2"/>
    <property type="match status" value="1"/>
</dbReference>
<dbReference type="Pfam" id="PF08690">
    <property type="entry name" value="GET2"/>
    <property type="match status" value="1"/>
</dbReference>
<proteinExistence type="predicted"/>
<sequence length="342" mass="36644">MAAAARAEARRKAILSRGTDRLAKLTTSARGEDAPAYLHDDPPLVNLPSTSAQSFLGEASSNMPTPRRPSASPSPAPPPKESRTTPSRNANLFEGTNGIVPDPSVWLPEQQQQFMQALMNASGGAPFPQSSPIGEPYIPLDPSLPPMDNPFAALLGPQAGAGAGAGMFPPFGPGMAGKVPEEAKPKTKLQKALPLLHLIAMWCLLAYFVLWAEPKAFSEATGEDVRVSAVGLFKRWAALGTQSPVLYNANEMFRIHVVPFFWAFTTLQIALHSLRIFSGFDAVQPPTLVALALPHLPPPLPSLIVNGMKYMQMGSLFLDDLSGLVVGMGFIMYFSGWISTVD</sequence>
<keyword evidence="7" id="KW-1185">Reference proteome</keyword>
<feature type="transmembrane region" description="Helical" evidence="5">
    <location>
        <begin position="316"/>
        <end position="338"/>
    </location>
</feature>
<keyword evidence="2 5" id="KW-1133">Transmembrane helix</keyword>
<feature type="transmembrane region" description="Helical" evidence="5">
    <location>
        <begin position="253"/>
        <end position="271"/>
    </location>
</feature>
<dbReference type="EMBL" id="KN831787">
    <property type="protein sequence ID" value="KIM39124.1"/>
    <property type="molecule type" value="Genomic_DNA"/>
</dbReference>
<evidence type="ECO:0000256" key="3">
    <source>
        <dbReference type="ARBA" id="ARBA00023136"/>
    </source>
</evidence>